<dbReference type="RefSeq" id="XP_046004822.1">
    <property type="nucleotide sequence ID" value="XM_046155895.1"/>
</dbReference>
<dbReference type="OrthoDB" id="1862401at2759"/>
<sequence>MVARHRAGRLQKQPGTIYMPVPEQEPLAHLLFAVGLSRADDELGNHAIYSKTSYSVSRLLRALDDPAEVRELEIHISKAIKTAHLPVFTHMHEQAFKDYFRTGGSPQGIHLCADEADPYAFFFNTWRFMGQSTRDKTMPIRWGFPCFPAPRAPDRIRKVAPGYGAASYCLMQPSTRTGSRDDADEDSADEIVITLDGDEAQEFIAVVATAERDHAGIASRWQVLDMIAETA</sequence>
<evidence type="ECO:0000313" key="1">
    <source>
        <dbReference type="EMBL" id="KAH7012557.1"/>
    </source>
</evidence>
<dbReference type="AlphaFoldDB" id="A0A9P8XRF8"/>
<evidence type="ECO:0000313" key="2">
    <source>
        <dbReference type="Proteomes" id="UP000756346"/>
    </source>
</evidence>
<reference evidence="1" key="1">
    <citation type="journal article" date="2021" name="Nat. Commun.">
        <title>Genetic determinants of endophytism in the Arabidopsis root mycobiome.</title>
        <authorList>
            <person name="Mesny F."/>
            <person name="Miyauchi S."/>
            <person name="Thiergart T."/>
            <person name="Pickel B."/>
            <person name="Atanasova L."/>
            <person name="Karlsson M."/>
            <person name="Huettel B."/>
            <person name="Barry K.W."/>
            <person name="Haridas S."/>
            <person name="Chen C."/>
            <person name="Bauer D."/>
            <person name="Andreopoulos W."/>
            <person name="Pangilinan J."/>
            <person name="LaButti K."/>
            <person name="Riley R."/>
            <person name="Lipzen A."/>
            <person name="Clum A."/>
            <person name="Drula E."/>
            <person name="Henrissat B."/>
            <person name="Kohler A."/>
            <person name="Grigoriev I.V."/>
            <person name="Martin F.M."/>
            <person name="Hacquard S."/>
        </authorList>
    </citation>
    <scope>NUCLEOTIDE SEQUENCE</scope>
    <source>
        <strain evidence="1">MPI-CAGE-CH-0230</strain>
    </source>
</reference>
<gene>
    <name evidence="1" type="ORF">B0I36DRAFT_339621</name>
</gene>
<proteinExistence type="predicted"/>
<dbReference type="GeneID" id="70185441"/>
<name>A0A9P8XRF8_9PEZI</name>
<accession>A0A9P8XRF8</accession>
<dbReference type="EMBL" id="JAGTJQ010000014">
    <property type="protein sequence ID" value="KAH7012557.1"/>
    <property type="molecule type" value="Genomic_DNA"/>
</dbReference>
<protein>
    <submittedName>
        <fullName evidence="1">Uncharacterized protein</fullName>
    </submittedName>
</protein>
<keyword evidence="2" id="KW-1185">Reference proteome</keyword>
<comment type="caution">
    <text evidence="1">The sequence shown here is derived from an EMBL/GenBank/DDBJ whole genome shotgun (WGS) entry which is preliminary data.</text>
</comment>
<organism evidence="1 2">
    <name type="scientific">Microdochium trichocladiopsis</name>
    <dbReference type="NCBI Taxonomy" id="1682393"/>
    <lineage>
        <taxon>Eukaryota</taxon>
        <taxon>Fungi</taxon>
        <taxon>Dikarya</taxon>
        <taxon>Ascomycota</taxon>
        <taxon>Pezizomycotina</taxon>
        <taxon>Sordariomycetes</taxon>
        <taxon>Xylariomycetidae</taxon>
        <taxon>Xylariales</taxon>
        <taxon>Microdochiaceae</taxon>
        <taxon>Microdochium</taxon>
    </lineage>
</organism>
<dbReference type="Proteomes" id="UP000756346">
    <property type="component" value="Unassembled WGS sequence"/>
</dbReference>